<name>A0ABT2MYJ5_9CYAN</name>
<feature type="region of interest" description="Disordered" evidence="1">
    <location>
        <begin position="610"/>
        <end position="641"/>
    </location>
</feature>
<reference evidence="3 4" key="1">
    <citation type="journal article" date="2022" name="Front. Microbiol.">
        <title>High genomic differentiation and limited gene flow indicate recent cryptic speciation within the genus Laspinema (cyanobacteria).</title>
        <authorList>
            <person name="Stanojkovic A."/>
            <person name="Skoupy S."/>
            <person name="Skaloud P."/>
            <person name="Dvorak P."/>
        </authorList>
    </citation>
    <scope>NUCLEOTIDE SEQUENCE [LARGE SCALE GENOMIC DNA]</scope>
    <source>
        <strain evidence="3 4">D2a</strain>
    </source>
</reference>
<dbReference type="RefSeq" id="WP_368009200.1">
    <property type="nucleotide sequence ID" value="NZ_JAMXFF010000058.1"/>
</dbReference>
<evidence type="ECO:0000259" key="2">
    <source>
        <dbReference type="Pfam" id="PF03432"/>
    </source>
</evidence>
<gene>
    <name evidence="3" type="ORF">NG799_25910</name>
</gene>
<organism evidence="3 4">
    <name type="scientific">Laspinema palackyanum D2a</name>
    <dbReference type="NCBI Taxonomy" id="2953684"/>
    <lineage>
        <taxon>Bacteria</taxon>
        <taxon>Bacillati</taxon>
        <taxon>Cyanobacteriota</taxon>
        <taxon>Cyanophyceae</taxon>
        <taxon>Oscillatoriophycideae</taxon>
        <taxon>Oscillatoriales</taxon>
        <taxon>Laspinemataceae</taxon>
        <taxon>Laspinema</taxon>
        <taxon>Laspinema palackyanum</taxon>
    </lineage>
</organism>
<evidence type="ECO:0000313" key="3">
    <source>
        <dbReference type="EMBL" id="MCT7969753.1"/>
    </source>
</evidence>
<feature type="compositionally biased region" description="Pro residues" evidence="1">
    <location>
        <begin position="489"/>
        <end position="507"/>
    </location>
</feature>
<accession>A0ABT2MYJ5</accession>
<evidence type="ECO:0000256" key="1">
    <source>
        <dbReference type="SAM" id="MobiDB-lite"/>
    </source>
</evidence>
<dbReference type="Pfam" id="PF03432">
    <property type="entry name" value="Relaxase"/>
    <property type="match status" value="1"/>
</dbReference>
<feature type="region of interest" description="Disordered" evidence="1">
    <location>
        <begin position="734"/>
        <end position="758"/>
    </location>
</feature>
<keyword evidence="4" id="KW-1185">Reference proteome</keyword>
<proteinExistence type="predicted"/>
<comment type="caution">
    <text evidence="3">The sequence shown here is derived from an EMBL/GenBank/DDBJ whole genome shotgun (WGS) entry which is preliminary data.</text>
</comment>
<feature type="region of interest" description="Disordered" evidence="1">
    <location>
        <begin position="461"/>
        <end position="511"/>
    </location>
</feature>
<dbReference type="EMBL" id="JAMXFF010000058">
    <property type="protein sequence ID" value="MCT7969753.1"/>
    <property type="molecule type" value="Genomic_DNA"/>
</dbReference>
<evidence type="ECO:0000313" key="4">
    <source>
        <dbReference type="Proteomes" id="UP001525890"/>
    </source>
</evidence>
<dbReference type="InterPro" id="IPR005094">
    <property type="entry name" value="Endonuclease_MobA/VirD2"/>
</dbReference>
<feature type="domain" description="MobA/VirD2-like nuclease" evidence="2">
    <location>
        <begin position="17"/>
        <end position="150"/>
    </location>
</feature>
<feature type="region of interest" description="Disordered" evidence="1">
    <location>
        <begin position="290"/>
        <end position="364"/>
    </location>
</feature>
<sequence>MIGKVTKGNDFTGILSYVLDKPGAKYIGVSQLSGEHSSQWAAQFMRVAAKRRRTEYPVAHYSFSPHPNQPMADETAYRYAQKFCQRMGHENCQWLLVRHTDTKTENGQDRDHFHLVVNRVTIDGGCTVSSFNDWYRSQAAHRALIEEFDLHRVPAVWESDRRNPSTGQIRRVRRQNREYAEGTRLKPADPIILTELQDRIDKFCQDRPRLPELVERLRADGVNVRIQPASNGGLAISYQLGSVAAAGSSLGRAYTVLGLQQRRGVSYRPEYDNPVLKLLLKEQWYERASFSNPSDRHGTRQKPRSTEPTPGDRHRTQQNPNSTAPPLSPTLSGPTPGDRQLPQQNPLSTGPELSPASASPTQSKPDILNEEEYHQWSEQVAPVLNTYLQHRGIPVIEGNRFRTYKRGQYLVLEYRDDSRTLMIAHNSDSGSWEIPNCFAVKRTTAEHILSQSLPAMQRTMRLSHPSISGKSPTDPPTPQPSQSQIATPSPTPSSTPTSTPTPSPTSSPPDVLNEQEYQQWVNTVAPFLNTYLKHRGVRMFSGDRFRTYKWGQDLFLEDLENEALLMIAHKTNSGSWKPGSRLPVKRTIAQDILSESLPAMQLEMKLYLEQTSRQSPSKTPTPPPSKSPYSTPTPTQDPPDVLNQQEYQQWVNRVAPFLNTYIKHRGGRMVEGERFRTYKRGQYLVLEYQDGSDTLILGRPTGKGSWETPQQFSVKVKREDANYILERSIPLMQRRMSQDRKRAQNKQRSRSRQLDISD</sequence>
<dbReference type="Proteomes" id="UP001525890">
    <property type="component" value="Unassembled WGS sequence"/>
</dbReference>
<protein>
    <submittedName>
        <fullName evidence="3">Relaxase/mobilization nuclease domain-containing protein</fullName>
    </submittedName>
</protein>